<evidence type="ECO:0000313" key="2">
    <source>
        <dbReference type="Proteomes" id="UP000193380"/>
    </source>
</evidence>
<gene>
    <name evidence="1" type="ORF">GSONMT00054211001</name>
</gene>
<sequence>MGLRHGYGSGVVFVEASGTFSPSMDQTPILPASCLVAPVMWELDADIEQASRTEPAPLQCPVGRMYVPSTVRDQLIYMSRGVGGTSRTSNSWSRPATTGLRKDTWNKWLIR</sequence>
<reference evidence="1" key="2">
    <citation type="submission" date="2014-03" db="EMBL/GenBank/DDBJ databases">
        <authorList>
            <person name="Genoscope - CEA"/>
        </authorList>
    </citation>
    <scope>NUCLEOTIDE SEQUENCE</scope>
</reference>
<protein>
    <submittedName>
        <fullName evidence="1">Uncharacterized protein</fullName>
    </submittedName>
</protein>
<dbReference type="PaxDb" id="8022-A0A060XYS3"/>
<reference evidence="1" key="1">
    <citation type="journal article" date="2014" name="Nat. Commun.">
        <title>The rainbow trout genome provides novel insights into evolution after whole-genome duplication in vertebrates.</title>
        <authorList>
            <person name="Berthelot C."/>
            <person name="Brunet F."/>
            <person name="Chalopin D."/>
            <person name="Juanchich A."/>
            <person name="Bernard M."/>
            <person name="Noel B."/>
            <person name="Bento P."/>
            <person name="Da Silva C."/>
            <person name="Labadie K."/>
            <person name="Alberti A."/>
            <person name="Aury J.M."/>
            <person name="Louis A."/>
            <person name="Dehais P."/>
            <person name="Bardou P."/>
            <person name="Montfort J."/>
            <person name="Klopp C."/>
            <person name="Cabau C."/>
            <person name="Gaspin C."/>
            <person name="Thorgaard G.H."/>
            <person name="Boussaha M."/>
            <person name="Quillet E."/>
            <person name="Guyomard R."/>
            <person name="Galiana D."/>
            <person name="Bobe J."/>
            <person name="Volff J.N."/>
            <person name="Genet C."/>
            <person name="Wincker P."/>
            <person name="Jaillon O."/>
            <person name="Roest Crollius H."/>
            <person name="Guiguen Y."/>
        </authorList>
    </citation>
    <scope>NUCLEOTIDE SEQUENCE [LARGE SCALE GENOMIC DNA]</scope>
</reference>
<organism evidence="1 2">
    <name type="scientific">Oncorhynchus mykiss</name>
    <name type="common">Rainbow trout</name>
    <name type="synonym">Salmo gairdneri</name>
    <dbReference type="NCBI Taxonomy" id="8022"/>
    <lineage>
        <taxon>Eukaryota</taxon>
        <taxon>Metazoa</taxon>
        <taxon>Chordata</taxon>
        <taxon>Craniata</taxon>
        <taxon>Vertebrata</taxon>
        <taxon>Euteleostomi</taxon>
        <taxon>Actinopterygii</taxon>
        <taxon>Neopterygii</taxon>
        <taxon>Teleostei</taxon>
        <taxon>Protacanthopterygii</taxon>
        <taxon>Salmoniformes</taxon>
        <taxon>Salmonidae</taxon>
        <taxon>Salmoninae</taxon>
        <taxon>Oncorhynchus</taxon>
    </lineage>
</organism>
<dbReference type="Proteomes" id="UP000193380">
    <property type="component" value="Unassembled WGS sequence"/>
</dbReference>
<accession>A0A060XYS3</accession>
<dbReference type="AlphaFoldDB" id="A0A060XYS3"/>
<name>A0A060XYS3_ONCMY</name>
<evidence type="ECO:0000313" key="1">
    <source>
        <dbReference type="EMBL" id="CDQ82259.1"/>
    </source>
</evidence>
<dbReference type="EMBL" id="FR905942">
    <property type="protein sequence ID" value="CDQ82259.1"/>
    <property type="molecule type" value="Genomic_DNA"/>
</dbReference>
<proteinExistence type="predicted"/>